<feature type="transmembrane region" description="Helical" evidence="2">
    <location>
        <begin position="21"/>
        <end position="47"/>
    </location>
</feature>
<sequence>MNSAFTRIVKKATAKIMKRESGFTLTELAIGMLVVGILASVAVPSFLGARNNAYDKEAQASLIAVLNAADILYANQGDYSDASSAGCGSGAGASTALAADIQKLEPGIDAVAATSSSTNPLTVSVDANITYSSNAESLGCQAFYATALSRSGNCWIVRKTVEGKYLSATQELPIQMAAQLNTQNAAVTTWTLLQVNGAAFAYIRARSTGADADNTNGLAAIATACKAATQGTGSVSSTANVIKSTEFYTSWKDVQAGANGSNS</sequence>
<evidence type="ECO:0000313" key="3">
    <source>
        <dbReference type="EMBL" id="CAB4612012.1"/>
    </source>
</evidence>
<keyword evidence="2" id="KW-0812">Transmembrane</keyword>
<dbReference type="InterPro" id="IPR000983">
    <property type="entry name" value="Bac_GSPG_pilin"/>
</dbReference>
<dbReference type="GO" id="GO:0015628">
    <property type="term" value="P:protein secretion by the type II secretion system"/>
    <property type="evidence" value="ECO:0007669"/>
    <property type="project" value="InterPro"/>
</dbReference>
<dbReference type="Pfam" id="PF07963">
    <property type="entry name" value="N_methyl"/>
    <property type="match status" value="1"/>
</dbReference>
<name>A0A6J6HEC3_9ZZZZ</name>
<keyword evidence="2" id="KW-0472">Membrane</keyword>
<accession>A0A6J6HEC3</accession>
<proteinExistence type="predicted"/>
<keyword evidence="2" id="KW-1133">Transmembrane helix</keyword>
<dbReference type="InterPro" id="IPR045584">
    <property type="entry name" value="Pilin-like"/>
</dbReference>
<evidence type="ECO:0000256" key="2">
    <source>
        <dbReference type="SAM" id="Phobius"/>
    </source>
</evidence>
<dbReference type="PRINTS" id="PR00813">
    <property type="entry name" value="BCTERIALGSPG"/>
</dbReference>
<evidence type="ECO:0000256" key="1">
    <source>
        <dbReference type="ARBA" id="ARBA00022481"/>
    </source>
</evidence>
<dbReference type="GO" id="GO:0015627">
    <property type="term" value="C:type II protein secretion system complex"/>
    <property type="evidence" value="ECO:0007669"/>
    <property type="project" value="InterPro"/>
</dbReference>
<protein>
    <submittedName>
        <fullName evidence="3">Unannotated protein</fullName>
    </submittedName>
</protein>
<dbReference type="EMBL" id="CAEZUN010000204">
    <property type="protein sequence ID" value="CAB4612012.1"/>
    <property type="molecule type" value="Genomic_DNA"/>
</dbReference>
<dbReference type="Gene3D" id="3.30.700.10">
    <property type="entry name" value="Glycoprotein, Type 4 Pilin"/>
    <property type="match status" value="1"/>
</dbReference>
<dbReference type="SUPFAM" id="SSF54523">
    <property type="entry name" value="Pili subunits"/>
    <property type="match status" value="1"/>
</dbReference>
<dbReference type="InterPro" id="IPR012902">
    <property type="entry name" value="N_methyl_site"/>
</dbReference>
<dbReference type="AlphaFoldDB" id="A0A6J6HEC3"/>
<reference evidence="3" key="1">
    <citation type="submission" date="2020-05" db="EMBL/GenBank/DDBJ databases">
        <authorList>
            <person name="Chiriac C."/>
            <person name="Salcher M."/>
            <person name="Ghai R."/>
            <person name="Kavagutti S V."/>
        </authorList>
    </citation>
    <scope>NUCLEOTIDE SEQUENCE</scope>
</reference>
<dbReference type="NCBIfam" id="TIGR02532">
    <property type="entry name" value="IV_pilin_GFxxxE"/>
    <property type="match status" value="1"/>
</dbReference>
<gene>
    <name evidence="3" type="ORF">UFOPK1826_01324</name>
</gene>
<organism evidence="3">
    <name type="scientific">freshwater metagenome</name>
    <dbReference type="NCBI Taxonomy" id="449393"/>
    <lineage>
        <taxon>unclassified sequences</taxon>
        <taxon>metagenomes</taxon>
        <taxon>ecological metagenomes</taxon>
    </lineage>
</organism>
<keyword evidence="1" id="KW-0488">Methylation</keyword>